<evidence type="ECO:0000259" key="4">
    <source>
        <dbReference type="PROSITE" id="PS50043"/>
    </source>
</evidence>
<dbReference type="SUPFAM" id="SSF46894">
    <property type="entry name" value="C-terminal effector domain of the bipartite response regulators"/>
    <property type="match status" value="1"/>
</dbReference>
<dbReference type="EMBL" id="RAZS01000003">
    <property type="protein sequence ID" value="RKN20973.1"/>
    <property type="molecule type" value="Genomic_DNA"/>
</dbReference>
<dbReference type="PANTHER" id="PTHR44688:SF16">
    <property type="entry name" value="DNA-BINDING TRANSCRIPTIONAL ACTIVATOR DEVR_DOSR"/>
    <property type="match status" value="1"/>
</dbReference>
<evidence type="ECO:0000313" key="6">
    <source>
        <dbReference type="EMBL" id="RKN32215.1"/>
    </source>
</evidence>
<sequence length="294" mass="32341">MPRTPSATTRSPCFAVWTSASRRRALGRRLRAVARRGRRPRVRSARLTGGTLSALHNPGADSREVPRGCPQQMTIEIVSETPLLQHGLAELLRKVPNFFVYDDRPPLTASPLLAKDRWHTTILITDAGDEFPDAMVSPILGERPDSRIVVLTDSSDHLFLWKVLTSGAHACLAKGVQLDELVSVIHAVHRKEDRFILSAPVGALRKLRPATAEPGPLTNREVEIMRLVAAGMSNRRISQQLFITETTVKRHLTNVYAKLDVTSRVQAIQKAFGRDLADVAAALGALDLDGEPLP</sequence>
<dbReference type="SMART" id="SM00421">
    <property type="entry name" value="HTH_LUXR"/>
    <property type="match status" value="1"/>
</dbReference>
<organism evidence="6 8">
    <name type="scientific">Micromonospora musae</name>
    <dbReference type="NCBI Taxonomy" id="1894970"/>
    <lineage>
        <taxon>Bacteria</taxon>
        <taxon>Bacillati</taxon>
        <taxon>Actinomycetota</taxon>
        <taxon>Actinomycetes</taxon>
        <taxon>Micromonosporales</taxon>
        <taxon>Micromonosporaceae</taxon>
        <taxon>Micromonospora</taxon>
    </lineage>
</organism>
<evidence type="ECO:0000313" key="8">
    <source>
        <dbReference type="Proteomes" id="UP000275865"/>
    </source>
</evidence>
<dbReference type="SUPFAM" id="SSF52172">
    <property type="entry name" value="CheY-like"/>
    <property type="match status" value="1"/>
</dbReference>
<dbReference type="GO" id="GO:0006355">
    <property type="term" value="P:regulation of DNA-templated transcription"/>
    <property type="evidence" value="ECO:0007669"/>
    <property type="project" value="InterPro"/>
</dbReference>
<reference evidence="7 8" key="1">
    <citation type="submission" date="2018-09" db="EMBL/GenBank/DDBJ databases">
        <title>Micromonospora sp. nov. MS1-9, isolated from a root of Musa sp.</title>
        <authorList>
            <person name="Kuncharoen N."/>
            <person name="Kudo T."/>
            <person name="Ohkuma M."/>
            <person name="Yuki M."/>
            <person name="Tanasupawat S."/>
        </authorList>
    </citation>
    <scope>NUCLEOTIDE SEQUENCE [LARGE SCALE GENOMIC DNA]</scope>
    <source>
        <strain evidence="6 8">MS1-9</strain>
        <strain evidence="5 7">NGC1-4</strain>
    </source>
</reference>
<keyword evidence="3" id="KW-0804">Transcription</keyword>
<comment type="caution">
    <text evidence="6">The sequence shown here is derived from an EMBL/GenBank/DDBJ whole genome shotgun (WGS) entry which is preliminary data.</text>
</comment>
<dbReference type="EMBL" id="RAZT01000006">
    <property type="protein sequence ID" value="RKN32215.1"/>
    <property type="molecule type" value="Genomic_DNA"/>
</dbReference>
<dbReference type="PANTHER" id="PTHR44688">
    <property type="entry name" value="DNA-BINDING TRANSCRIPTIONAL ACTIVATOR DEVR_DOSR"/>
    <property type="match status" value="1"/>
</dbReference>
<evidence type="ECO:0000256" key="1">
    <source>
        <dbReference type="ARBA" id="ARBA00023015"/>
    </source>
</evidence>
<feature type="domain" description="HTH luxR-type" evidence="4">
    <location>
        <begin position="210"/>
        <end position="275"/>
    </location>
</feature>
<keyword evidence="2 6" id="KW-0238">DNA-binding</keyword>
<proteinExistence type="predicted"/>
<dbReference type="GO" id="GO:0003677">
    <property type="term" value="F:DNA binding"/>
    <property type="evidence" value="ECO:0007669"/>
    <property type="project" value="UniProtKB-KW"/>
</dbReference>
<dbReference type="AlphaFoldDB" id="A0A3A9Y430"/>
<dbReference type="PROSITE" id="PS00622">
    <property type="entry name" value="HTH_LUXR_1"/>
    <property type="match status" value="1"/>
</dbReference>
<dbReference type="InterPro" id="IPR016032">
    <property type="entry name" value="Sig_transdc_resp-reg_C-effctor"/>
</dbReference>
<dbReference type="Pfam" id="PF00196">
    <property type="entry name" value="GerE"/>
    <property type="match status" value="1"/>
</dbReference>
<dbReference type="InterPro" id="IPR011006">
    <property type="entry name" value="CheY-like_superfamily"/>
</dbReference>
<accession>A0A3A9Y430</accession>
<evidence type="ECO:0000313" key="5">
    <source>
        <dbReference type="EMBL" id="RKN20973.1"/>
    </source>
</evidence>
<gene>
    <name evidence="6" type="ORF">D7044_13155</name>
    <name evidence="5" type="ORF">D7147_09190</name>
</gene>
<protein>
    <submittedName>
        <fullName evidence="6">DNA-binding response regulator</fullName>
    </submittedName>
</protein>
<evidence type="ECO:0000256" key="2">
    <source>
        <dbReference type="ARBA" id="ARBA00023125"/>
    </source>
</evidence>
<keyword evidence="1" id="KW-0805">Transcription regulation</keyword>
<evidence type="ECO:0000313" key="7">
    <source>
        <dbReference type="Proteomes" id="UP000271548"/>
    </source>
</evidence>
<dbReference type="CDD" id="cd06170">
    <property type="entry name" value="LuxR_C_like"/>
    <property type="match status" value="1"/>
</dbReference>
<dbReference type="Proteomes" id="UP000275865">
    <property type="component" value="Unassembled WGS sequence"/>
</dbReference>
<evidence type="ECO:0000256" key="3">
    <source>
        <dbReference type="ARBA" id="ARBA00023163"/>
    </source>
</evidence>
<dbReference type="PRINTS" id="PR00038">
    <property type="entry name" value="HTHLUXR"/>
</dbReference>
<dbReference type="Gene3D" id="3.40.50.2300">
    <property type="match status" value="1"/>
</dbReference>
<keyword evidence="7" id="KW-1185">Reference proteome</keyword>
<dbReference type="PROSITE" id="PS50043">
    <property type="entry name" value="HTH_LUXR_2"/>
    <property type="match status" value="1"/>
</dbReference>
<dbReference type="Proteomes" id="UP000271548">
    <property type="component" value="Unassembled WGS sequence"/>
</dbReference>
<name>A0A3A9Y430_9ACTN</name>
<dbReference type="InterPro" id="IPR000792">
    <property type="entry name" value="Tscrpt_reg_LuxR_C"/>
</dbReference>